<dbReference type="SUPFAM" id="SSF46689">
    <property type="entry name" value="Homeodomain-like"/>
    <property type="match status" value="1"/>
</dbReference>
<dbReference type="PROSITE" id="PS50110">
    <property type="entry name" value="RESPONSE_REGULATORY"/>
    <property type="match status" value="1"/>
</dbReference>
<gene>
    <name evidence="8" type="ORF">OM075_13355</name>
</gene>
<dbReference type="PROSITE" id="PS50045">
    <property type="entry name" value="SIGMA54_INTERACT_4"/>
    <property type="match status" value="1"/>
</dbReference>
<dbReference type="Gene3D" id="1.10.10.60">
    <property type="entry name" value="Homeodomain-like"/>
    <property type="match status" value="1"/>
</dbReference>
<feature type="domain" description="Response regulatory" evidence="7">
    <location>
        <begin position="9"/>
        <end position="122"/>
    </location>
</feature>
<dbReference type="GO" id="GO:0000160">
    <property type="term" value="P:phosphorelay signal transduction system"/>
    <property type="evidence" value="ECO:0007669"/>
    <property type="project" value="InterPro"/>
</dbReference>
<evidence type="ECO:0000313" key="9">
    <source>
        <dbReference type="Proteomes" id="UP001209229"/>
    </source>
</evidence>
<dbReference type="Pfam" id="PF00158">
    <property type="entry name" value="Sigma54_activat"/>
    <property type="match status" value="1"/>
</dbReference>
<dbReference type="InterPro" id="IPR001789">
    <property type="entry name" value="Sig_transdc_resp-reg_receiver"/>
</dbReference>
<dbReference type="CDD" id="cd00009">
    <property type="entry name" value="AAA"/>
    <property type="match status" value="1"/>
</dbReference>
<feature type="domain" description="Sigma-54 factor interaction" evidence="6">
    <location>
        <begin position="153"/>
        <end position="383"/>
    </location>
</feature>
<dbReference type="InterPro" id="IPR002078">
    <property type="entry name" value="Sigma_54_int"/>
</dbReference>
<dbReference type="PROSITE" id="PS00688">
    <property type="entry name" value="SIGMA54_INTERACT_3"/>
    <property type="match status" value="1"/>
</dbReference>
<dbReference type="SMART" id="SM00382">
    <property type="entry name" value="AAA"/>
    <property type="match status" value="1"/>
</dbReference>
<proteinExistence type="predicted"/>
<keyword evidence="4" id="KW-0804">Transcription</keyword>
<accession>A0AAE3M5S3</accession>
<dbReference type="AlphaFoldDB" id="A0AAE3M5S3"/>
<dbReference type="InterPro" id="IPR003593">
    <property type="entry name" value="AAA+_ATPase"/>
</dbReference>
<keyword evidence="1" id="KW-0547">Nucleotide-binding</keyword>
<dbReference type="SMART" id="SM00448">
    <property type="entry name" value="REC"/>
    <property type="match status" value="1"/>
</dbReference>
<evidence type="ECO:0000256" key="4">
    <source>
        <dbReference type="ARBA" id="ARBA00023163"/>
    </source>
</evidence>
<dbReference type="RefSeq" id="WP_301191026.1">
    <property type="nucleotide sequence ID" value="NZ_JAPDPJ010000030.1"/>
</dbReference>
<keyword evidence="2" id="KW-0067">ATP-binding</keyword>
<keyword evidence="9" id="KW-1185">Reference proteome</keyword>
<dbReference type="SUPFAM" id="SSF52540">
    <property type="entry name" value="P-loop containing nucleoside triphosphate hydrolases"/>
    <property type="match status" value="1"/>
</dbReference>
<dbReference type="InterPro" id="IPR025662">
    <property type="entry name" value="Sigma_54_int_dom_ATP-bd_1"/>
</dbReference>
<organism evidence="8 9">
    <name type="scientific">Plebeiibacterium sediminum</name>
    <dbReference type="NCBI Taxonomy" id="2992112"/>
    <lineage>
        <taxon>Bacteria</taxon>
        <taxon>Pseudomonadati</taxon>
        <taxon>Bacteroidota</taxon>
        <taxon>Bacteroidia</taxon>
        <taxon>Marinilabiliales</taxon>
        <taxon>Marinilabiliaceae</taxon>
        <taxon>Plebeiibacterium</taxon>
    </lineage>
</organism>
<dbReference type="FunFam" id="3.40.50.300:FF:000006">
    <property type="entry name" value="DNA-binding transcriptional regulator NtrC"/>
    <property type="match status" value="1"/>
</dbReference>
<keyword evidence="5" id="KW-0597">Phosphoprotein</keyword>
<protein>
    <submittedName>
        <fullName evidence="8">Sigma-54 dependent transcriptional regulator</fullName>
    </submittedName>
</protein>
<name>A0AAE3M5S3_9BACT</name>
<dbReference type="InterPro" id="IPR011006">
    <property type="entry name" value="CheY-like_superfamily"/>
</dbReference>
<dbReference type="InterPro" id="IPR025944">
    <property type="entry name" value="Sigma_54_int_dom_CS"/>
</dbReference>
<dbReference type="GO" id="GO:0006355">
    <property type="term" value="P:regulation of DNA-templated transcription"/>
    <property type="evidence" value="ECO:0007669"/>
    <property type="project" value="InterPro"/>
</dbReference>
<keyword evidence="3" id="KW-0805">Transcription regulation</keyword>
<dbReference type="Pfam" id="PF02954">
    <property type="entry name" value="HTH_8"/>
    <property type="match status" value="1"/>
</dbReference>
<dbReference type="CDD" id="cd00156">
    <property type="entry name" value="REC"/>
    <property type="match status" value="1"/>
</dbReference>
<evidence type="ECO:0000256" key="3">
    <source>
        <dbReference type="ARBA" id="ARBA00023015"/>
    </source>
</evidence>
<dbReference type="SUPFAM" id="SSF52172">
    <property type="entry name" value="CheY-like"/>
    <property type="match status" value="1"/>
</dbReference>
<evidence type="ECO:0000259" key="6">
    <source>
        <dbReference type="PROSITE" id="PS50045"/>
    </source>
</evidence>
<dbReference type="PANTHER" id="PTHR32071:SF81">
    <property type="entry name" value="PROPIONATE CATABOLISM OPERON REGULATORY PROTEIN"/>
    <property type="match status" value="1"/>
</dbReference>
<dbReference type="PROSITE" id="PS00675">
    <property type="entry name" value="SIGMA54_INTERACT_1"/>
    <property type="match status" value="1"/>
</dbReference>
<dbReference type="InterPro" id="IPR009057">
    <property type="entry name" value="Homeodomain-like_sf"/>
</dbReference>
<dbReference type="Proteomes" id="UP001209229">
    <property type="component" value="Unassembled WGS sequence"/>
</dbReference>
<dbReference type="Pfam" id="PF00072">
    <property type="entry name" value="Response_reg"/>
    <property type="match status" value="1"/>
</dbReference>
<sequence length="466" mass="52579">MSANLKPLSVLVIDDDPIIRNLTRSYLKDKAEVYVVESPSTAFRILENEQIDLVITDFKLPEMDGLQVLERIKKEYIGIEVIMISSSSEMNTVIGALRKGAADYCKKPFTSAEIWLSIERTTKYAKLQSQLNTEVKKNDVLKKTVDQEVGCKIIGESPLIQQVKNQMEMVASTPDTSVLLIGESGTGKELVARGIHMLSQRNDSLFGAVNMSAIPDTLFESEFFGHKKGSFTGAISDKSGWFESINKGTLFLDEIGEMPMSLQVKLLRVLEDRKYTKLGTQDEMPFDIRIISATNKTVGELTGGKVFRLDLFHRIGTFVIQIPPLRDRVSDIAILVDYFVKIIAPKMGKQIESIDSAVISLLQNYTFPGNIRELRNMVERAIIMCNDKVLKKEHFYLTANLSAQTHLNLDDANDLFDLKELEKQTIIKALGQVNYNKAEAARLLNLEWNALYRRIQKYDIALPNEN</sequence>
<evidence type="ECO:0000259" key="7">
    <source>
        <dbReference type="PROSITE" id="PS50110"/>
    </source>
</evidence>
<feature type="modified residue" description="4-aspartylphosphate" evidence="5">
    <location>
        <position position="57"/>
    </location>
</feature>
<dbReference type="EMBL" id="JAPDPJ010000030">
    <property type="protein sequence ID" value="MCW3787461.1"/>
    <property type="molecule type" value="Genomic_DNA"/>
</dbReference>
<dbReference type="Gene3D" id="3.40.50.300">
    <property type="entry name" value="P-loop containing nucleotide triphosphate hydrolases"/>
    <property type="match status" value="1"/>
</dbReference>
<dbReference type="Gene3D" id="1.10.8.60">
    <property type="match status" value="1"/>
</dbReference>
<evidence type="ECO:0000256" key="5">
    <source>
        <dbReference type="PROSITE-ProRule" id="PRU00169"/>
    </source>
</evidence>
<evidence type="ECO:0000256" key="2">
    <source>
        <dbReference type="ARBA" id="ARBA00022840"/>
    </source>
</evidence>
<reference evidence="8" key="1">
    <citation type="submission" date="2022-10" db="EMBL/GenBank/DDBJ databases">
        <authorList>
            <person name="Yu W.X."/>
        </authorList>
    </citation>
    <scope>NUCLEOTIDE SEQUENCE</scope>
    <source>
        <strain evidence="8">AAT</strain>
    </source>
</reference>
<dbReference type="InterPro" id="IPR002197">
    <property type="entry name" value="HTH_Fis"/>
</dbReference>
<evidence type="ECO:0000313" key="8">
    <source>
        <dbReference type="EMBL" id="MCW3787461.1"/>
    </source>
</evidence>
<dbReference type="Gene3D" id="3.40.50.2300">
    <property type="match status" value="1"/>
</dbReference>
<dbReference type="GO" id="GO:0005524">
    <property type="term" value="F:ATP binding"/>
    <property type="evidence" value="ECO:0007669"/>
    <property type="project" value="UniProtKB-KW"/>
</dbReference>
<dbReference type="Pfam" id="PF25601">
    <property type="entry name" value="AAA_lid_14"/>
    <property type="match status" value="1"/>
</dbReference>
<dbReference type="InterPro" id="IPR027417">
    <property type="entry name" value="P-loop_NTPase"/>
</dbReference>
<dbReference type="PRINTS" id="PR01590">
    <property type="entry name" value="HTHFIS"/>
</dbReference>
<dbReference type="GO" id="GO:0043565">
    <property type="term" value="F:sequence-specific DNA binding"/>
    <property type="evidence" value="ECO:0007669"/>
    <property type="project" value="InterPro"/>
</dbReference>
<evidence type="ECO:0000256" key="1">
    <source>
        <dbReference type="ARBA" id="ARBA00022741"/>
    </source>
</evidence>
<dbReference type="PANTHER" id="PTHR32071">
    <property type="entry name" value="TRANSCRIPTIONAL REGULATORY PROTEIN"/>
    <property type="match status" value="1"/>
</dbReference>
<dbReference type="InterPro" id="IPR058031">
    <property type="entry name" value="AAA_lid_NorR"/>
</dbReference>
<comment type="caution">
    <text evidence="8">The sequence shown here is derived from an EMBL/GenBank/DDBJ whole genome shotgun (WGS) entry which is preliminary data.</text>
</comment>